<evidence type="ECO:0000313" key="3">
    <source>
        <dbReference type="Proteomes" id="UP000035366"/>
    </source>
</evidence>
<evidence type="ECO:0000256" key="1">
    <source>
        <dbReference type="SAM" id="Phobius"/>
    </source>
</evidence>
<reference evidence="2 3" key="1">
    <citation type="journal article" date="2015" name="ISME J.">
        <title>Draft Genome Sequence of Streptomyces incarnatus NRRL8089, which Produces the Nucleoside Antibiotic Sinefungin.</title>
        <authorList>
            <person name="Oshima K."/>
            <person name="Hattori M."/>
            <person name="Shimizu H."/>
            <person name="Fukuda K."/>
            <person name="Nemoto M."/>
            <person name="Inagaki K."/>
            <person name="Tamura T."/>
        </authorList>
    </citation>
    <scope>NUCLEOTIDE SEQUENCE [LARGE SCALE GENOMIC DNA]</scope>
    <source>
        <strain evidence="2 3">NRRL 8089</strain>
    </source>
</reference>
<name>A0ABN4GP24_9ACTN</name>
<organism evidence="2 3">
    <name type="scientific">Streptomyces incarnatus</name>
    <dbReference type="NCBI Taxonomy" id="665007"/>
    <lineage>
        <taxon>Bacteria</taxon>
        <taxon>Bacillati</taxon>
        <taxon>Actinomycetota</taxon>
        <taxon>Actinomycetes</taxon>
        <taxon>Kitasatosporales</taxon>
        <taxon>Streptomycetaceae</taxon>
        <taxon>Streptomyces</taxon>
    </lineage>
</organism>
<keyword evidence="3" id="KW-1185">Reference proteome</keyword>
<feature type="transmembrane region" description="Helical" evidence="1">
    <location>
        <begin position="102"/>
        <end position="124"/>
    </location>
</feature>
<dbReference type="Proteomes" id="UP000035366">
    <property type="component" value="Chromosome"/>
</dbReference>
<proteinExistence type="predicted"/>
<keyword evidence="1" id="KW-0472">Membrane</keyword>
<protein>
    <submittedName>
        <fullName evidence="2">Uncharacterized protein</fullName>
    </submittedName>
</protein>
<keyword evidence="1" id="KW-1133">Transmembrane helix</keyword>
<keyword evidence="1" id="KW-0812">Transmembrane</keyword>
<sequence length="125" mass="13397">MLVASLVTMARELRQNVMLRQVRPTALELSAEVIGNRATRSGKPGAYFLTPVVRYHIDGKRYEAEIANASFGRPAETGSSMTVLVSPGHPYSPMDPYGGLGATLRGAIVTAVLSALLLGWQIALQ</sequence>
<gene>
    <name evidence="2" type="ORF">ABB07_36590</name>
</gene>
<dbReference type="EMBL" id="CP011497">
    <property type="protein sequence ID" value="AKJ15386.1"/>
    <property type="molecule type" value="Genomic_DNA"/>
</dbReference>
<accession>A0ABN4GP24</accession>
<evidence type="ECO:0000313" key="2">
    <source>
        <dbReference type="EMBL" id="AKJ15386.1"/>
    </source>
</evidence>